<dbReference type="AlphaFoldDB" id="A0AAD6HRC2"/>
<name>A0AAD6HRC2_9EURO</name>
<reference evidence="2" key="1">
    <citation type="journal article" date="2023" name="IMA Fungus">
        <title>Comparative genomic study of the Penicillium genus elucidates a diverse pangenome and 15 lateral gene transfer events.</title>
        <authorList>
            <person name="Petersen C."/>
            <person name="Sorensen T."/>
            <person name="Nielsen M.R."/>
            <person name="Sondergaard T.E."/>
            <person name="Sorensen J.L."/>
            <person name="Fitzpatrick D.A."/>
            <person name="Frisvad J.C."/>
            <person name="Nielsen K.L."/>
        </authorList>
    </citation>
    <scope>NUCLEOTIDE SEQUENCE</scope>
    <source>
        <strain evidence="2">IBT 17514</strain>
    </source>
</reference>
<feature type="compositionally biased region" description="Polar residues" evidence="1">
    <location>
        <begin position="27"/>
        <end position="54"/>
    </location>
</feature>
<feature type="region of interest" description="Disordered" evidence="1">
    <location>
        <begin position="27"/>
        <end position="143"/>
    </location>
</feature>
<evidence type="ECO:0000313" key="3">
    <source>
        <dbReference type="Proteomes" id="UP001215712"/>
    </source>
</evidence>
<dbReference type="Proteomes" id="UP001215712">
    <property type="component" value="Unassembled WGS sequence"/>
</dbReference>
<sequence length="395" mass="43793">MAATTNHRESWDSLSSAFSQLDASFSQDSCYGSDEVSVSSTTTAPLESSVSTFVAKNEKQPLHPILKSILKNSTADLQEDDDSDSESESESESGYGSDDIELEYDALSEDEDESDEDDMSDFSVWDEDSSHNVPETHEDHTHSFDDSFIGFESAVRFDPHVEYIGTPDTDLSEDEEAPQPEMTMHEMMLLSLKSGSLQSSLQESDTEDDDGEEIRDSFFRANAPQLEDFTRDAVDVDQRLFVAYMNGIHGIADANYKSYLRAQADNIRMGHETESMHPDDPPCMYLDSVLNHVIGVFRNLLAVDELNDLIALRKEDATFEHAKTSLSVETLGETPAETTDETTDPTTHQALLDKIEHFLLDRLTNGSVDVFPDELSFFAGGIAHALGTEDLPPIA</sequence>
<feature type="compositionally biased region" description="Acidic residues" evidence="1">
    <location>
        <begin position="77"/>
        <end position="91"/>
    </location>
</feature>
<organism evidence="2 3">
    <name type="scientific">Penicillium malachiteum</name>
    <dbReference type="NCBI Taxonomy" id="1324776"/>
    <lineage>
        <taxon>Eukaryota</taxon>
        <taxon>Fungi</taxon>
        <taxon>Dikarya</taxon>
        <taxon>Ascomycota</taxon>
        <taxon>Pezizomycotina</taxon>
        <taxon>Eurotiomycetes</taxon>
        <taxon>Eurotiomycetidae</taxon>
        <taxon>Eurotiales</taxon>
        <taxon>Aspergillaceae</taxon>
        <taxon>Penicillium</taxon>
    </lineage>
</organism>
<feature type="compositionally biased region" description="Basic and acidic residues" evidence="1">
    <location>
        <begin position="128"/>
        <end position="143"/>
    </location>
</feature>
<accession>A0AAD6HRC2</accession>
<evidence type="ECO:0000256" key="1">
    <source>
        <dbReference type="SAM" id="MobiDB-lite"/>
    </source>
</evidence>
<protein>
    <submittedName>
        <fullName evidence="2">Uncharacterized protein</fullName>
    </submittedName>
</protein>
<feature type="compositionally biased region" description="Acidic residues" evidence="1">
    <location>
        <begin position="98"/>
        <end position="127"/>
    </location>
</feature>
<reference evidence="2" key="2">
    <citation type="submission" date="2023-01" db="EMBL/GenBank/DDBJ databases">
        <authorList>
            <person name="Petersen C."/>
        </authorList>
    </citation>
    <scope>NUCLEOTIDE SEQUENCE</scope>
    <source>
        <strain evidence="2">IBT 17514</strain>
    </source>
</reference>
<proteinExistence type="predicted"/>
<evidence type="ECO:0000313" key="2">
    <source>
        <dbReference type="EMBL" id="KAJ5732552.1"/>
    </source>
</evidence>
<keyword evidence="3" id="KW-1185">Reference proteome</keyword>
<comment type="caution">
    <text evidence="2">The sequence shown here is derived from an EMBL/GenBank/DDBJ whole genome shotgun (WGS) entry which is preliminary data.</text>
</comment>
<dbReference type="EMBL" id="JAQJAN010000004">
    <property type="protein sequence ID" value="KAJ5732552.1"/>
    <property type="molecule type" value="Genomic_DNA"/>
</dbReference>
<gene>
    <name evidence="2" type="ORF">N7493_004033</name>
</gene>